<gene>
    <name evidence="1" type="ORF">COO91_04991</name>
</gene>
<evidence type="ECO:0000313" key="2">
    <source>
        <dbReference type="Proteomes" id="UP000232003"/>
    </source>
</evidence>
<organism evidence="1 2">
    <name type="scientific">Nostoc flagelliforme CCNUN1</name>
    <dbReference type="NCBI Taxonomy" id="2038116"/>
    <lineage>
        <taxon>Bacteria</taxon>
        <taxon>Bacillati</taxon>
        <taxon>Cyanobacteriota</taxon>
        <taxon>Cyanophyceae</taxon>
        <taxon>Nostocales</taxon>
        <taxon>Nostocaceae</taxon>
        <taxon>Nostoc</taxon>
    </lineage>
</organism>
<evidence type="ECO:0000313" key="1">
    <source>
        <dbReference type="EMBL" id="AUB39009.1"/>
    </source>
</evidence>
<keyword evidence="2" id="KW-1185">Reference proteome</keyword>
<reference evidence="1 2" key="1">
    <citation type="submission" date="2017-11" db="EMBL/GenBank/DDBJ databases">
        <title>Complete genome of a free-living desiccation-tolerant cyanobacterium and its photosynthetic adaptation to extreme terrestrial habitat.</title>
        <authorList>
            <person name="Shang J."/>
        </authorList>
    </citation>
    <scope>NUCLEOTIDE SEQUENCE [LARGE SCALE GENOMIC DNA]</scope>
    <source>
        <strain evidence="1 2">CCNUN1</strain>
    </source>
</reference>
<dbReference type="KEGG" id="nfl:COO91_04991"/>
<dbReference type="OrthoDB" id="517639at2"/>
<proteinExistence type="predicted"/>
<dbReference type="Proteomes" id="UP000232003">
    <property type="component" value="Chromosome"/>
</dbReference>
<dbReference type="RefSeq" id="WP_100900145.1">
    <property type="nucleotide sequence ID" value="NZ_CAWNNC010000001.1"/>
</dbReference>
<dbReference type="InterPro" id="IPR025132">
    <property type="entry name" value="DUF4058"/>
</dbReference>
<dbReference type="EMBL" id="CP024785">
    <property type="protein sequence ID" value="AUB39009.1"/>
    <property type="molecule type" value="Genomic_DNA"/>
</dbReference>
<dbReference type="AlphaFoldDB" id="A0A2K8SU76"/>
<evidence type="ECO:0008006" key="3">
    <source>
        <dbReference type="Google" id="ProtNLM"/>
    </source>
</evidence>
<dbReference type="Pfam" id="PF13267">
    <property type="entry name" value="DUF4058"/>
    <property type="match status" value="1"/>
</dbReference>
<protein>
    <recommendedName>
        <fullName evidence="3">DUF4058 family protein</fullName>
    </recommendedName>
</protein>
<sequence length="262" mass="29739">MNSPFPGMNPYLENPVFWSELHHRFITAIADTIEENIPPQYRVAIEQRTYLSDDSDSVLVGIPDVSIFSQHKSPQQYSSTTTQTETSEGITVMIPLPEHITENYLEIREVSTGFVVTSIEVLSPKNKRPGEGRKAYELKRKQVLASLSHLVEIDLLRSGKAMSILGEVPVTDYQIIVSRSEIRPQAKLYGFSVRETIPVFPLPLQSEDTEAIVDLQSLLHGIYNRARYYLAIDYNKEPVPPLKPEDALWSDTLLREQGLRNN</sequence>
<accession>A0A2K8SU76</accession>
<name>A0A2K8SU76_9NOSO</name>